<keyword evidence="7" id="KW-1185">Reference proteome</keyword>
<dbReference type="PROSITE" id="PS51192">
    <property type="entry name" value="HELICASE_ATP_BIND_1"/>
    <property type="match status" value="1"/>
</dbReference>
<dbReference type="GO" id="GO:0008270">
    <property type="term" value="F:zinc ion binding"/>
    <property type="evidence" value="ECO:0007669"/>
    <property type="project" value="UniProtKB-KW"/>
</dbReference>
<dbReference type="EMBL" id="CP017298">
    <property type="protein sequence ID" value="AOS46593.1"/>
    <property type="molecule type" value="Genomic_DNA"/>
</dbReference>
<feature type="domain" description="SWIM-type" evidence="3">
    <location>
        <begin position="61"/>
        <end position="95"/>
    </location>
</feature>
<dbReference type="SMART" id="SM00490">
    <property type="entry name" value="HELICc"/>
    <property type="match status" value="1"/>
</dbReference>
<dbReference type="SMART" id="SM00487">
    <property type="entry name" value="DEXDc"/>
    <property type="match status" value="1"/>
</dbReference>
<evidence type="ECO:0000256" key="2">
    <source>
        <dbReference type="PROSITE-ProRule" id="PRU00325"/>
    </source>
</evidence>
<dbReference type="InterPro" id="IPR001650">
    <property type="entry name" value="Helicase_C-like"/>
</dbReference>
<dbReference type="InterPro" id="IPR027417">
    <property type="entry name" value="P-loop_NTPase"/>
</dbReference>
<dbReference type="GO" id="GO:0016787">
    <property type="term" value="F:hydrolase activity"/>
    <property type="evidence" value="ECO:0007669"/>
    <property type="project" value="UniProtKB-KW"/>
</dbReference>
<dbReference type="PANTHER" id="PTHR10799">
    <property type="entry name" value="SNF2/RAD54 HELICASE FAMILY"/>
    <property type="match status" value="1"/>
</dbReference>
<reference evidence="6 7" key="1">
    <citation type="submission" date="2016-09" db="EMBL/GenBank/DDBJ databases">
        <title>Complete genome sequence of Actinomyces hongkongensis HKU8.</title>
        <authorList>
            <person name="Gao Y.-X."/>
            <person name="Zhou Y.-Y."/>
            <person name="Xie Y."/>
            <person name="Wang M."/>
            <person name="Wang S.-J."/>
            <person name="Shen S.-G."/>
        </authorList>
    </citation>
    <scope>NUCLEOTIDE SEQUENCE [LARGE SCALE GENOMIC DNA]</scope>
    <source>
        <strain evidence="6 7">HKU8</strain>
    </source>
</reference>
<dbReference type="Gene3D" id="3.40.50.10810">
    <property type="entry name" value="Tandem AAA-ATPase domain"/>
    <property type="match status" value="1"/>
</dbReference>
<evidence type="ECO:0000256" key="1">
    <source>
        <dbReference type="ARBA" id="ARBA00022801"/>
    </source>
</evidence>
<evidence type="ECO:0000259" key="3">
    <source>
        <dbReference type="PROSITE" id="PS50966"/>
    </source>
</evidence>
<dbReference type="GO" id="GO:0004386">
    <property type="term" value="F:helicase activity"/>
    <property type="evidence" value="ECO:0007669"/>
    <property type="project" value="UniProtKB-KW"/>
</dbReference>
<dbReference type="Pfam" id="PF00271">
    <property type="entry name" value="Helicase_C"/>
    <property type="match status" value="1"/>
</dbReference>
<evidence type="ECO:0000313" key="6">
    <source>
        <dbReference type="EMBL" id="AOS46593.1"/>
    </source>
</evidence>
<feature type="domain" description="Helicase C-terminal" evidence="5">
    <location>
        <begin position="889"/>
        <end position="1044"/>
    </location>
</feature>
<dbReference type="CDD" id="cd18793">
    <property type="entry name" value="SF2_C_SNF"/>
    <property type="match status" value="1"/>
</dbReference>
<dbReference type="Proteomes" id="UP000095214">
    <property type="component" value="Chromosome"/>
</dbReference>
<dbReference type="GO" id="GO:0005524">
    <property type="term" value="F:ATP binding"/>
    <property type="evidence" value="ECO:0007669"/>
    <property type="project" value="InterPro"/>
</dbReference>
<keyword evidence="2" id="KW-0862">Zinc</keyword>
<evidence type="ECO:0000259" key="4">
    <source>
        <dbReference type="PROSITE" id="PS51192"/>
    </source>
</evidence>
<dbReference type="SUPFAM" id="SSF52540">
    <property type="entry name" value="P-loop containing nucleoside triphosphate hydrolases"/>
    <property type="match status" value="2"/>
</dbReference>
<dbReference type="RefSeq" id="WP_009399874.1">
    <property type="nucleotide sequence ID" value="NZ_CP017298.1"/>
</dbReference>
<keyword evidence="6" id="KW-0547">Nucleotide-binding</keyword>
<dbReference type="InterPro" id="IPR007527">
    <property type="entry name" value="Znf_SWIM"/>
</dbReference>
<proteinExistence type="predicted"/>
<keyword evidence="2" id="KW-0479">Metal-binding</keyword>
<dbReference type="InterPro" id="IPR038718">
    <property type="entry name" value="SNF2-like_sf"/>
</dbReference>
<gene>
    <name evidence="6" type="ORF">BH719_00725</name>
</gene>
<dbReference type="Gene3D" id="3.40.50.300">
    <property type="entry name" value="P-loop containing nucleotide triphosphate hydrolases"/>
    <property type="match status" value="1"/>
</dbReference>
<organism evidence="6 7">
    <name type="scientific">Pauljensenia hongkongensis</name>
    <dbReference type="NCBI Taxonomy" id="178339"/>
    <lineage>
        <taxon>Bacteria</taxon>
        <taxon>Bacillati</taxon>
        <taxon>Actinomycetota</taxon>
        <taxon>Actinomycetes</taxon>
        <taxon>Actinomycetales</taxon>
        <taxon>Actinomycetaceae</taxon>
        <taxon>Pauljensenia</taxon>
    </lineage>
</organism>
<evidence type="ECO:0000259" key="5">
    <source>
        <dbReference type="PROSITE" id="PS51194"/>
    </source>
</evidence>
<evidence type="ECO:0000313" key="7">
    <source>
        <dbReference type="Proteomes" id="UP000095214"/>
    </source>
</evidence>
<name>A0A1D8B0F1_9ACTO</name>
<sequence>MPSSSFARSIASLDDDDIIACTGAAVWARGLAAYRAGKVVETKWEDGDRLVGRVRDGALTYKTRIVPQPARPGISCACPIGVDCAHGVATVIACREDLRGRALAEEAPWKRALATMIGTAASGGEPLGLLVDAHDPSAPIWLKPLRRGARTAWTDKRAGWPDLTNTRWESVTEGINPTHLSLMREAYRRSHEGGAWRSRGEVSLESLGDGAFDWLRRLQRAGVALWAGMDPLTPLELEHTTWDVDLDASLGPDALTLRAVARDGDRVERLPRIAVEPRLLVSKGGTALARVNGVSLLDALPEGGAVDVPVADLAEFRASWLPGLRRRAHVVSLDSTFADVEGARAAIVATVRLEGGDRVAVRWWAEYDFGAAPSRVPLAGAMASDPGLASRAERIDALGAPLSGDGLWRPVPSTARIPAWRAPAFLDAAVGALADAGVVWDIADEVRRIRVDDDGMRVTAVVDDSGTDWFGLRLEVTVAGAAIAMEDVLAALARGEDHVLVDGTWVALDGERVERLRALLAEAAVLTDSDAGSPRISAAQAGLWGALSESADHVRASERWRRAVGLLLDGTDGPSGAGLAVSPALTARLRPYQRAGHDWLTARAGAGLGGVLADDMGLGKTVQLLSAVHSLRDADPEAPPVLVVAPTSVLGAWEEEARRFAPDLDARVVAGTARRRGTSVAEECAGAHLVITSYTIARLEAGQWAAQEFSGLVVDEAQTVKNPRTAVHAALAAVRAPWCFAVTGTPVENSVADLWSVLALACPGLLPRWEVFNERIRKPVESGRDPAALDRLRRLIAPFVLRRTKEEVAPDLPDKVETLARVELGEEHRHIYEQHLTRERARALSLMEDFPRNRMDVLASITRLRQLALDPALVDGAYAHVGSAKTEYLVGQLVQIVPRGHQALVFSQFTSFLARIRRALERRGITVAQLDGATRGRARVIERFRSGAASVFLISLKAGGTGLTLTEADYVYVMDPWWNPAAEAQAVDRAHRIGQSKKVNVYRLVADDTIEAKVVELQDRKRRLVSKVVDGAAAGASLGAEDLRALLE</sequence>
<protein>
    <submittedName>
        <fullName evidence="6">Helicase</fullName>
    </submittedName>
</protein>
<keyword evidence="6" id="KW-0347">Helicase</keyword>
<keyword evidence="2" id="KW-0863">Zinc-finger</keyword>
<dbReference type="OrthoDB" id="9760715at2"/>
<dbReference type="Pfam" id="PF00176">
    <property type="entry name" value="SNF2-rel_dom"/>
    <property type="match status" value="1"/>
</dbReference>
<keyword evidence="1" id="KW-0378">Hydrolase</keyword>
<dbReference type="InterPro" id="IPR000330">
    <property type="entry name" value="SNF2_N"/>
</dbReference>
<feature type="domain" description="Helicase ATP-binding" evidence="4">
    <location>
        <begin position="601"/>
        <end position="764"/>
    </location>
</feature>
<dbReference type="InterPro" id="IPR014001">
    <property type="entry name" value="Helicase_ATP-bd"/>
</dbReference>
<dbReference type="InterPro" id="IPR049730">
    <property type="entry name" value="SNF2/RAD54-like_C"/>
</dbReference>
<keyword evidence="6" id="KW-0067">ATP-binding</keyword>
<dbReference type="KEGG" id="phon:BH719_00725"/>
<dbReference type="AlphaFoldDB" id="A0A1D8B0F1"/>
<dbReference type="PROSITE" id="PS50966">
    <property type="entry name" value="ZF_SWIM"/>
    <property type="match status" value="1"/>
</dbReference>
<dbReference type="STRING" id="178339.BH719_00725"/>
<dbReference type="PROSITE" id="PS51194">
    <property type="entry name" value="HELICASE_CTER"/>
    <property type="match status" value="1"/>
</dbReference>
<accession>A0A1D8B0F1</accession>